<evidence type="ECO:0000313" key="4">
    <source>
        <dbReference type="Proteomes" id="UP000187429"/>
    </source>
</evidence>
<evidence type="ECO:0000313" key="2">
    <source>
        <dbReference type="EMBL" id="OMJ27549.1"/>
    </source>
</evidence>
<sequence>MPETHIMIDDAGNLNQEYFKRPHGAEFEEAEERKWGDKEKKLLVEGLEQYGIGHFREISDHLLPEWVRQFSILK</sequence>
<dbReference type="EMBL" id="LSSM01002612">
    <property type="protein sequence ID" value="OMJ21017.1"/>
    <property type="molecule type" value="Genomic_DNA"/>
</dbReference>
<accession>A0A1R1Y239</accession>
<comment type="caution">
    <text evidence="1">The sequence shown here is derived from an EMBL/GenBank/DDBJ whole genome shotgun (WGS) entry which is preliminary data.</text>
</comment>
<dbReference type="AlphaFoldDB" id="A0A1R1Y239"/>
<reference evidence="4" key="1">
    <citation type="submission" date="2017-01" db="EMBL/GenBank/DDBJ databases">
        <authorList>
            <person name="Wang Y."/>
            <person name="White M."/>
            <person name="Kvist S."/>
            <person name="Moncalvo J.-M."/>
        </authorList>
    </citation>
    <scope>NUCLEOTIDE SEQUENCE [LARGE SCALE GENOMIC DNA]</scope>
    <source>
        <strain evidence="4">ID-206-W2</strain>
    </source>
</reference>
<name>A0A1R1Y239_9FUNG</name>
<evidence type="ECO:0000313" key="1">
    <source>
        <dbReference type="EMBL" id="OMJ21017.1"/>
    </source>
</evidence>
<keyword evidence="4" id="KW-1185">Reference proteome</keyword>
<organism evidence="1 4">
    <name type="scientific">Smittium culicis</name>
    <dbReference type="NCBI Taxonomy" id="133412"/>
    <lineage>
        <taxon>Eukaryota</taxon>
        <taxon>Fungi</taxon>
        <taxon>Fungi incertae sedis</taxon>
        <taxon>Zoopagomycota</taxon>
        <taxon>Kickxellomycotina</taxon>
        <taxon>Harpellomycetes</taxon>
        <taxon>Harpellales</taxon>
        <taxon>Legeriomycetaceae</taxon>
        <taxon>Smittium</taxon>
    </lineage>
</organism>
<gene>
    <name evidence="2" type="ORF">AYI69_g3014</name>
    <name evidence="3" type="ORF">AYI69_g556</name>
    <name evidence="1" type="ORF">AYI69_g5999</name>
</gene>
<reference evidence="1" key="2">
    <citation type="submission" date="2017-01" db="EMBL/GenBank/DDBJ databases">
        <authorList>
            <person name="Mah S.A."/>
            <person name="Swanson W.J."/>
            <person name="Moy G.W."/>
            <person name="Vacquier V.D."/>
        </authorList>
    </citation>
    <scope>NUCLEOTIDE SEQUENCE [LARGE SCALE GENOMIC DNA]</scope>
    <source>
        <strain evidence="1">ID-206-W2</strain>
    </source>
</reference>
<dbReference type="Proteomes" id="UP000187429">
    <property type="component" value="Unassembled WGS sequence"/>
</dbReference>
<evidence type="ECO:0000313" key="3">
    <source>
        <dbReference type="EMBL" id="OMJ29916.1"/>
    </source>
</evidence>
<proteinExistence type="predicted"/>
<dbReference type="EMBL" id="LSSM01000949">
    <property type="protein sequence ID" value="OMJ27549.1"/>
    <property type="molecule type" value="Genomic_DNA"/>
</dbReference>
<protein>
    <submittedName>
        <fullName evidence="1">Uncharacterized protein</fullName>
    </submittedName>
</protein>
<dbReference type="OrthoDB" id="608866at2759"/>
<dbReference type="EMBL" id="LSSM01000139">
    <property type="protein sequence ID" value="OMJ29916.1"/>
    <property type="molecule type" value="Genomic_DNA"/>
</dbReference>